<gene>
    <name evidence="3" type="ORF">BVC80_1495g78</name>
</gene>
<dbReference type="GO" id="GO:0009834">
    <property type="term" value="P:plant-type secondary cell wall biogenesis"/>
    <property type="evidence" value="ECO:0007669"/>
    <property type="project" value="InterPro"/>
</dbReference>
<dbReference type="STRING" id="56857.A0A200PQ34"/>
<dbReference type="OrthoDB" id="785473at2759"/>
<proteinExistence type="predicted"/>
<name>A0A200PQ34_MACCD</name>
<accession>A0A200PQ34</accession>
<organism evidence="3 4">
    <name type="scientific">Macleaya cordata</name>
    <name type="common">Five-seeded plume-poppy</name>
    <name type="synonym">Bocconia cordata</name>
    <dbReference type="NCBI Taxonomy" id="56857"/>
    <lineage>
        <taxon>Eukaryota</taxon>
        <taxon>Viridiplantae</taxon>
        <taxon>Streptophyta</taxon>
        <taxon>Embryophyta</taxon>
        <taxon>Tracheophyta</taxon>
        <taxon>Spermatophyta</taxon>
        <taxon>Magnoliopsida</taxon>
        <taxon>Ranunculales</taxon>
        <taxon>Papaveraceae</taxon>
        <taxon>Papaveroideae</taxon>
        <taxon>Macleaya</taxon>
    </lineage>
</organism>
<reference evidence="3 4" key="1">
    <citation type="journal article" date="2017" name="Mol. Plant">
        <title>The Genome of Medicinal Plant Macleaya cordata Provides New Insights into Benzylisoquinoline Alkaloids Metabolism.</title>
        <authorList>
            <person name="Liu X."/>
            <person name="Liu Y."/>
            <person name="Huang P."/>
            <person name="Ma Y."/>
            <person name="Qing Z."/>
            <person name="Tang Q."/>
            <person name="Cao H."/>
            <person name="Cheng P."/>
            <person name="Zheng Y."/>
            <person name="Yuan Z."/>
            <person name="Zhou Y."/>
            <person name="Liu J."/>
            <person name="Tang Z."/>
            <person name="Zhuo Y."/>
            <person name="Zhang Y."/>
            <person name="Yu L."/>
            <person name="Huang J."/>
            <person name="Yang P."/>
            <person name="Peng Q."/>
            <person name="Zhang J."/>
            <person name="Jiang W."/>
            <person name="Zhang Z."/>
            <person name="Lin K."/>
            <person name="Ro D.K."/>
            <person name="Chen X."/>
            <person name="Xiong X."/>
            <person name="Shang Y."/>
            <person name="Huang S."/>
            <person name="Zeng J."/>
        </authorList>
    </citation>
    <scope>NUCLEOTIDE SEQUENCE [LARGE SCALE GENOMIC DNA]</scope>
    <source>
        <strain evidence="4">cv. BLH2017</strain>
        <tissue evidence="3">Root</tissue>
    </source>
</reference>
<evidence type="ECO:0000313" key="4">
    <source>
        <dbReference type="Proteomes" id="UP000195402"/>
    </source>
</evidence>
<dbReference type="PANTHER" id="PTHR35697:SF1">
    <property type="entry name" value="PROTEIN TRACHEARY ELEMENT DIFFERENTIATION-RELATED 7"/>
    <property type="match status" value="1"/>
</dbReference>
<evidence type="ECO:0000256" key="2">
    <source>
        <dbReference type="SAM" id="Phobius"/>
    </source>
</evidence>
<dbReference type="EMBL" id="MVGT01004341">
    <property type="protein sequence ID" value="OVA00288.1"/>
    <property type="molecule type" value="Genomic_DNA"/>
</dbReference>
<dbReference type="PANTHER" id="PTHR35697">
    <property type="entry name" value="OS08G0108300 PROTEIN"/>
    <property type="match status" value="1"/>
</dbReference>
<dbReference type="Proteomes" id="UP000195402">
    <property type="component" value="Unassembled WGS sequence"/>
</dbReference>
<comment type="caution">
    <text evidence="3">The sequence shown here is derived from an EMBL/GenBank/DDBJ whole genome shotgun (WGS) entry which is preliminary data.</text>
</comment>
<feature type="region of interest" description="Disordered" evidence="1">
    <location>
        <begin position="23"/>
        <end position="63"/>
    </location>
</feature>
<sequence length="221" mass="23835">MFSSQNYGFPNFSPPTPHYFPFPPKVAPPHNLTPPPSPPSSTVAPPSPHTIPTPPPPHHSIPPPSPIVIPPLRPFSPPPPHIVPTPPAPSQNTTIIIVFVSLGGLFFLAFLSVALCCFIKKKKKKMVQKTEIINIDEHMKVQEAIIPGPHGTQAAILSIEEDVHIQEGIKKNERVGEGFHAKSVESNEGLHDINSAESTSHDLAVGASSLGSNHQLLEHKS</sequence>
<evidence type="ECO:0000313" key="3">
    <source>
        <dbReference type="EMBL" id="OVA00288.1"/>
    </source>
</evidence>
<evidence type="ECO:0000256" key="1">
    <source>
        <dbReference type="SAM" id="MobiDB-lite"/>
    </source>
</evidence>
<protein>
    <submittedName>
        <fullName evidence="3">Uncharacterized protein</fullName>
    </submittedName>
</protein>
<keyword evidence="2" id="KW-1133">Transmembrane helix</keyword>
<dbReference type="InterPro" id="IPR044950">
    <property type="entry name" value="TED6/7"/>
</dbReference>
<dbReference type="InParanoid" id="A0A200PQ34"/>
<dbReference type="OMA" id="EVHEHIV"/>
<keyword evidence="2" id="KW-0472">Membrane</keyword>
<keyword evidence="2" id="KW-0812">Transmembrane</keyword>
<dbReference type="AlphaFoldDB" id="A0A200PQ34"/>
<feature type="transmembrane region" description="Helical" evidence="2">
    <location>
        <begin position="95"/>
        <end position="119"/>
    </location>
</feature>
<keyword evidence="4" id="KW-1185">Reference proteome</keyword>